<gene>
    <name evidence="1" type="ORF">GGR14_000629</name>
</gene>
<keyword evidence="2" id="KW-1185">Reference proteome</keyword>
<dbReference type="EMBL" id="JACIES010000001">
    <property type="protein sequence ID" value="MBB4024868.1"/>
    <property type="molecule type" value="Genomic_DNA"/>
</dbReference>
<comment type="caution">
    <text evidence="1">The sequence shown here is derived from an EMBL/GenBank/DDBJ whole genome shotgun (WGS) entry which is preliminary data.</text>
</comment>
<accession>A0A7W6HTT7</accession>
<name>A0A7W6HTT7_9BACT</name>
<evidence type="ECO:0000313" key="1">
    <source>
        <dbReference type="EMBL" id="MBB4024868.1"/>
    </source>
</evidence>
<dbReference type="Proteomes" id="UP000546007">
    <property type="component" value="Unassembled WGS sequence"/>
</dbReference>
<protein>
    <submittedName>
        <fullName evidence="1">Uncharacterized protein</fullName>
    </submittedName>
</protein>
<proteinExistence type="predicted"/>
<evidence type="ECO:0000313" key="2">
    <source>
        <dbReference type="Proteomes" id="UP000546007"/>
    </source>
</evidence>
<sequence>MKLINVLYLNQNENENIKIYVRIGVIRVIICKL</sequence>
<dbReference type="AlphaFoldDB" id="A0A7W6HTT7"/>
<organism evidence="1 2">
    <name type="scientific">Butyricimonas faecihominis</name>
    <dbReference type="NCBI Taxonomy" id="1472416"/>
    <lineage>
        <taxon>Bacteria</taxon>
        <taxon>Pseudomonadati</taxon>
        <taxon>Bacteroidota</taxon>
        <taxon>Bacteroidia</taxon>
        <taxon>Bacteroidales</taxon>
        <taxon>Odoribacteraceae</taxon>
        <taxon>Butyricimonas</taxon>
    </lineage>
</organism>
<reference evidence="1 2" key="1">
    <citation type="submission" date="2020-08" db="EMBL/GenBank/DDBJ databases">
        <title>Genomic Encyclopedia of Type Strains, Phase IV (KMG-IV): sequencing the most valuable type-strain genomes for metagenomic binning, comparative biology and taxonomic classification.</title>
        <authorList>
            <person name="Goeker M."/>
        </authorList>
    </citation>
    <scope>NUCLEOTIDE SEQUENCE [LARGE SCALE GENOMIC DNA]</scope>
    <source>
        <strain evidence="1 2">DSM 105721</strain>
    </source>
</reference>